<dbReference type="InterPro" id="IPR002491">
    <property type="entry name" value="ABC_transptr_periplasmic_BD"/>
</dbReference>
<dbReference type="PROSITE" id="PS50983">
    <property type="entry name" value="FE_B12_PBP"/>
    <property type="match status" value="1"/>
</dbReference>
<dbReference type="Proteomes" id="UP000694287">
    <property type="component" value="Unassembled WGS sequence"/>
</dbReference>
<name>A0ABS6UQJ8_9PSEU</name>
<sequence>MFAGIGTTVPDSTVELSPETIGQLDRDALVVLGANEADLTGDAVFQGLGAVADGRAVYVPGDGDFAGAVGFGNPLSLPYAAELITPQLAAVLG</sequence>
<dbReference type="EMBL" id="JADQDK010000001">
    <property type="protein sequence ID" value="MBW0134530.1"/>
    <property type="molecule type" value="Genomic_DNA"/>
</dbReference>
<accession>A0ABS6UQJ8</accession>
<protein>
    <recommendedName>
        <fullName evidence="1">Fe/B12 periplasmic-binding domain-containing protein</fullName>
    </recommendedName>
</protein>
<organism evidence="2 3">
    <name type="scientific">Pseudonocardia abyssalis</name>
    <dbReference type="NCBI Taxonomy" id="2792008"/>
    <lineage>
        <taxon>Bacteria</taxon>
        <taxon>Bacillati</taxon>
        <taxon>Actinomycetota</taxon>
        <taxon>Actinomycetes</taxon>
        <taxon>Pseudonocardiales</taxon>
        <taxon>Pseudonocardiaceae</taxon>
        <taxon>Pseudonocardia</taxon>
    </lineage>
</organism>
<dbReference type="RefSeq" id="WP_218602746.1">
    <property type="nucleotide sequence ID" value="NZ_JADQDJ010000082.1"/>
</dbReference>
<reference evidence="2 3" key="1">
    <citation type="submission" date="2020-11" db="EMBL/GenBank/DDBJ databases">
        <title>Pseudonocardia abyssalis sp. nov. and Pseudonocardia oceani sp. nov., description and phylogenomic analysis of two novel actinomycetes isolated from the deep Southern Ocean.</title>
        <authorList>
            <person name="Parra J."/>
        </authorList>
    </citation>
    <scope>NUCLEOTIDE SEQUENCE [LARGE SCALE GENOMIC DNA]</scope>
    <source>
        <strain evidence="2 3">KRD-168</strain>
    </source>
</reference>
<feature type="domain" description="Fe/B12 periplasmic-binding" evidence="1">
    <location>
        <begin position="1"/>
        <end position="92"/>
    </location>
</feature>
<evidence type="ECO:0000313" key="3">
    <source>
        <dbReference type="Proteomes" id="UP000694287"/>
    </source>
</evidence>
<evidence type="ECO:0000259" key="1">
    <source>
        <dbReference type="PROSITE" id="PS50983"/>
    </source>
</evidence>
<evidence type="ECO:0000313" key="2">
    <source>
        <dbReference type="EMBL" id="MBW0134530.1"/>
    </source>
</evidence>
<gene>
    <name evidence="2" type="ORF">I4I81_09695</name>
</gene>
<comment type="caution">
    <text evidence="2">The sequence shown here is derived from an EMBL/GenBank/DDBJ whole genome shotgun (WGS) entry which is preliminary data.</text>
</comment>
<keyword evidence="3" id="KW-1185">Reference proteome</keyword>
<proteinExistence type="predicted"/>